<keyword evidence="1" id="KW-0472">Membrane</keyword>
<dbReference type="GO" id="GO:0051301">
    <property type="term" value="P:cell division"/>
    <property type="evidence" value="ECO:0007669"/>
    <property type="project" value="UniProtKB-KW"/>
</dbReference>
<proteinExistence type="predicted"/>
<keyword evidence="1" id="KW-1133">Transmembrane helix</keyword>
<evidence type="ECO:0000313" key="3">
    <source>
        <dbReference type="Proteomes" id="UP000326994"/>
    </source>
</evidence>
<evidence type="ECO:0000313" key="2">
    <source>
        <dbReference type="EMBL" id="GEQ86966.1"/>
    </source>
</evidence>
<dbReference type="AlphaFoldDB" id="A0A5J4G2L3"/>
<keyword evidence="2" id="KW-0132">Cell division</keyword>
<organism evidence="2 3">
    <name type="scientific">Patiriisocius marinistellae</name>
    <dbReference type="NCBI Taxonomy" id="2494560"/>
    <lineage>
        <taxon>Bacteria</taxon>
        <taxon>Pseudomonadati</taxon>
        <taxon>Bacteroidota</taxon>
        <taxon>Flavobacteriia</taxon>
        <taxon>Flavobacteriales</taxon>
        <taxon>Flavobacteriaceae</taxon>
        <taxon>Patiriisocius</taxon>
    </lineage>
</organism>
<reference evidence="2 3" key="1">
    <citation type="submission" date="2019-08" db="EMBL/GenBank/DDBJ databases">
        <title>Ulvibacter marinistellae sp. nov., isolated from a starfish, Patiria pectinifera.</title>
        <authorList>
            <person name="Kawano K."/>
            <person name="Ushijima N."/>
            <person name="Kihara M."/>
            <person name="Itoh H."/>
        </authorList>
    </citation>
    <scope>NUCLEOTIDE SEQUENCE [LARGE SCALE GENOMIC DNA]</scope>
    <source>
        <strain evidence="2 3">KK4</strain>
    </source>
</reference>
<dbReference type="RefSeq" id="WP_151894885.1">
    <property type="nucleotide sequence ID" value="NZ_BKCF01000005.1"/>
</dbReference>
<accession>A0A5J4G2L3</accession>
<dbReference type="OrthoDB" id="1466667at2"/>
<keyword evidence="2" id="KW-0131">Cell cycle</keyword>
<gene>
    <name evidence="2" type="primary">ftsQ</name>
    <name evidence="2" type="ORF">ULMS_24740</name>
</gene>
<feature type="transmembrane region" description="Helical" evidence="1">
    <location>
        <begin position="6"/>
        <end position="24"/>
    </location>
</feature>
<keyword evidence="1" id="KW-0812">Transmembrane</keyword>
<protein>
    <submittedName>
        <fullName evidence="2">Cell division protein FtsQ</fullName>
    </submittedName>
</protein>
<dbReference type="EMBL" id="BKCF01000005">
    <property type="protein sequence ID" value="GEQ86966.1"/>
    <property type="molecule type" value="Genomic_DNA"/>
</dbReference>
<evidence type="ECO:0000256" key="1">
    <source>
        <dbReference type="SAM" id="Phobius"/>
    </source>
</evidence>
<sequence length="238" mass="27129">MKVNWGLIKVIVLVGLVVFLYSFTNKRNSARNLSKIEVEFVDENDPFITLKTVDKLLIQKYNSVTNVLKERLVLKEAEKRLLQNDMIRDAQVFITVDGVLGAKIEQRNPVARVAAINDFYIDADGKKMPLSKVYSARVPLVTGNIETDFTVLTSLLLTIRDDNFLNQTIVGLHVSKNNFVIMKVRKQDFQVNFGKLIDEDKKFQNFKAFYQQALNDGTLSEYKSVDLQFGSQVVATKK</sequence>
<name>A0A5J4G2L3_9FLAO</name>
<keyword evidence="3" id="KW-1185">Reference proteome</keyword>
<dbReference type="Proteomes" id="UP000326994">
    <property type="component" value="Unassembled WGS sequence"/>
</dbReference>
<comment type="caution">
    <text evidence="2">The sequence shown here is derived from an EMBL/GenBank/DDBJ whole genome shotgun (WGS) entry which is preliminary data.</text>
</comment>